<proteinExistence type="predicted"/>
<protein>
    <submittedName>
        <fullName evidence="6">PLP-dependent cysteine synthase family protein</fullName>
    </submittedName>
</protein>
<dbReference type="PROSITE" id="PS51318">
    <property type="entry name" value="TAT"/>
    <property type="match status" value="1"/>
</dbReference>
<name>A0ABP5AJE4_9ACTN</name>
<dbReference type="InterPro" id="IPR050214">
    <property type="entry name" value="Cys_Synth/Cystath_Beta-Synth"/>
</dbReference>
<comment type="cofactor">
    <cofactor evidence="1">
        <name>pyridoxal 5'-phosphate</name>
        <dbReference type="ChEBI" id="CHEBI:597326"/>
    </cofactor>
</comment>
<organism evidence="6 7">
    <name type="scientific">Streptomyces sodiiphilus</name>
    <dbReference type="NCBI Taxonomy" id="226217"/>
    <lineage>
        <taxon>Bacteria</taxon>
        <taxon>Bacillati</taxon>
        <taxon>Actinomycetota</taxon>
        <taxon>Actinomycetes</taxon>
        <taxon>Kitasatosporales</taxon>
        <taxon>Streptomycetaceae</taxon>
        <taxon>Streptomyces</taxon>
    </lineage>
</organism>
<evidence type="ECO:0000256" key="3">
    <source>
        <dbReference type="SAM" id="MobiDB-lite"/>
    </source>
</evidence>
<evidence type="ECO:0000313" key="7">
    <source>
        <dbReference type="Proteomes" id="UP001501303"/>
    </source>
</evidence>
<dbReference type="InterPro" id="IPR001926">
    <property type="entry name" value="TrpB-like_PALP"/>
</dbReference>
<dbReference type="InterPro" id="IPR006311">
    <property type="entry name" value="TAT_signal"/>
</dbReference>
<evidence type="ECO:0000256" key="1">
    <source>
        <dbReference type="ARBA" id="ARBA00001933"/>
    </source>
</evidence>
<evidence type="ECO:0000313" key="6">
    <source>
        <dbReference type="EMBL" id="GAA1913148.1"/>
    </source>
</evidence>
<evidence type="ECO:0000256" key="2">
    <source>
        <dbReference type="ARBA" id="ARBA00022898"/>
    </source>
</evidence>
<keyword evidence="4" id="KW-0732">Signal</keyword>
<comment type="caution">
    <text evidence="6">The sequence shown here is derived from an EMBL/GenBank/DDBJ whole genome shotgun (WGS) entry which is preliminary data.</text>
</comment>
<feature type="signal peptide" evidence="4">
    <location>
        <begin position="1"/>
        <end position="23"/>
    </location>
</feature>
<feature type="chain" id="PRO_5046261305" evidence="4">
    <location>
        <begin position="24"/>
        <end position="419"/>
    </location>
</feature>
<feature type="region of interest" description="Disordered" evidence="3">
    <location>
        <begin position="40"/>
        <end position="65"/>
    </location>
</feature>
<dbReference type="Pfam" id="PF00291">
    <property type="entry name" value="PALP"/>
    <property type="match status" value="1"/>
</dbReference>
<dbReference type="SUPFAM" id="SSF53686">
    <property type="entry name" value="Tryptophan synthase beta subunit-like PLP-dependent enzymes"/>
    <property type="match status" value="1"/>
</dbReference>
<evidence type="ECO:0000256" key="4">
    <source>
        <dbReference type="SAM" id="SignalP"/>
    </source>
</evidence>
<gene>
    <name evidence="6" type="ORF">GCM10009716_23520</name>
</gene>
<feature type="compositionally biased region" description="Low complexity" evidence="3">
    <location>
        <begin position="40"/>
        <end position="49"/>
    </location>
</feature>
<keyword evidence="2" id="KW-0663">Pyridoxal phosphate</keyword>
<dbReference type="InterPro" id="IPR036052">
    <property type="entry name" value="TrpB-like_PALP_sf"/>
</dbReference>
<keyword evidence="7" id="KW-1185">Reference proteome</keyword>
<reference evidence="7" key="1">
    <citation type="journal article" date="2019" name="Int. J. Syst. Evol. Microbiol.">
        <title>The Global Catalogue of Microorganisms (GCM) 10K type strain sequencing project: providing services to taxonomists for standard genome sequencing and annotation.</title>
        <authorList>
            <consortium name="The Broad Institute Genomics Platform"/>
            <consortium name="The Broad Institute Genome Sequencing Center for Infectious Disease"/>
            <person name="Wu L."/>
            <person name="Ma J."/>
        </authorList>
    </citation>
    <scope>NUCLEOTIDE SEQUENCE [LARGE SCALE GENOMIC DNA]</scope>
    <source>
        <strain evidence="7">JCM 13581</strain>
    </source>
</reference>
<dbReference type="Gene3D" id="3.40.50.1100">
    <property type="match status" value="2"/>
</dbReference>
<dbReference type="PANTHER" id="PTHR10314">
    <property type="entry name" value="CYSTATHIONINE BETA-SYNTHASE"/>
    <property type="match status" value="1"/>
</dbReference>
<sequence length="419" mass="44983">MDMRRRGLLLAGAGAAASAAAPAAGPAAWAGVPAFTGPAEDAAAGRGATPAPPGGAEELDNPHYPDHRAWVNRQIRIIRRMPHTVTPLLELPLSGRLAGLRLLLKDETVQPSGSHKHRLVEALYLHALATGRLHRGSTVVEASSGTTAISEAWFSRELGIPFVAVVPSGTTGAKVRLIRNLGGEVVEVPGADISAEARRVAAELGGHFMDQFTYAEQAYDWRGERSLAGEVLRDADPEWFVMGAGTGGTVVSLARHARYTGHRVRTCVTDPEGSAYFPGWRADDRSVTAPGSRIEGIGRPRVEASFLFPLVNRMLRVPDGASVAAMRVAARRLGGTLPGPSTGTALFGAMRLLDRMRQDGGTGTVVTLIADPGERHLETFYDDDWLREHGIDHRPWVPVIERFLDAGRWFPPRGHTAAR</sequence>
<dbReference type="Proteomes" id="UP001501303">
    <property type="component" value="Unassembled WGS sequence"/>
</dbReference>
<evidence type="ECO:0000259" key="5">
    <source>
        <dbReference type="Pfam" id="PF00291"/>
    </source>
</evidence>
<feature type="domain" description="Tryptophan synthase beta chain-like PALP" evidence="5">
    <location>
        <begin position="83"/>
        <end position="370"/>
    </location>
</feature>
<dbReference type="EMBL" id="BAAAMJ010000021">
    <property type="protein sequence ID" value="GAA1913148.1"/>
    <property type="molecule type" value="Genomic_DNA"/>
</dbReference>
<accession>A0ABP5AJE4</accession>